<dbReference type="Gene3D" id="2.40.10.10">
    <property type="entry name" value="Trypsin-like serine proteases"/>
    <property type="match status" value="1"/>
</dbReference>
<evidence type="ECO:0000313" key="2">
    <source>
        <dbReference type="EMBL" id="TDG99383.1"/>
    </source>
</evidence>
<proteinExistence type="predicted"/>
<dbReference type="STRING" id="8167.A0A484CE63"/>
<reference evidence="2 3" key="1">
    <citation type="submission" date="2019-01" db="EMBL/GenBank/DDBJ databases">
        <title>A chromosome-scale genome assembly of the yellow perch, Perca flavescens.</title>
        <authorList>
            <person name="Feron R."/>
            <person name="Morvezen R."/>
            <person name="Bestin A."/>
            <person name="Haffray P."/>
            <person name="Klopp C."/>
            <person name="Zahm M."/>
            <person name="Cabau C."/>
            <person name="Roques C."/>
            <person name="Donnadieu C."/>
            <person name="Bouchez O."/>
            <person name="Christie M."/>
            <person name="Larson W."/>
            <person name="Guiguen Y."/>
        </authorList>
    </citation>
    <scope>NUCLEOTIDE SEQUENCE [LARGE SCALE GENOMIC DNA]</scope>
    <source>
        <strain evidence="2">YP-PL-M2</strain>
        <tissue evidence="2">Blood</tissue>
    </source>
</reference>
<dbReference type="GO" id="GO:0006260">
    <property type="term" value="P:DNA replication"/>
    <property type="evidence" value="ECO:0007669"/>
    <property type="project" value="TreeGrafter"/>
</dbReference>
<feature type="compositionally biased region" description="Acidic residues" evidence="1">
    <location>
        <begin position="630"/>
        <end position="648"/>
    </location>
</feature>
<dbReference type="InterPro" id="IPR043504">
    <property type="entry name" value="Peptidase_S1_PA_chymotrypsin"/>
</dbReference>
<feature type="region of interest" description="Disordered" evidence="1">
    <location>
        <begin position="628"/>
        <end position="648"/>
    </location>
</feature>
<dbReference type="GO" id="GO:0000785">
    <property type="term" value="C:chromatin"/>
    <property type="evidence" value="ECO:0007669"/>
    <property type="project" value="TreeGrafter"/>
</dbReference>
<evidence type="ECO:0008006" key="4">
    <source>
        <dbReference type="Google" id="ProtNLM"/>
    </source>
</evidence>
<dbReference type="PANTHER" id="PTHR14389">
    <property type="entry name" value="SI:CH1073-475A24.1"/>
    <property type="match status" value="1"/>
</dbReference>
<dbReference type="EMBL" id="SCKG01000019">
    <property type="protein sequence ID" value="TDG99383.1"/>
    <property type="molecule type" value="Genomic_DNA"/>
</dbReference>
<organism evidence="2 3">
    <name type="scientific">Perca flavescens</name>
    <name type="common">American yellow perch</name>
    <name type="synonym">Morone flavescens</name>
    <dbReference type="NCBI Taxonomy" id="8167"/>
    <lineage>
        <taxon>Eukaryota</taxon>
        <taxon>Metazoa</taxon>
        <taxon>Chordata</taxon>
        <taxon>Craniata</taxon>
        <taxon>Vertebrata</taxon>
        <taxon>Euteleostomi</taxon>
        <taxon>Actinopterygii</taxon>
        <taxon>Neopterygii</taxon>
        <taxon>Teleostei</taxon>
        <taxon>Neoteleostei</taxon>
        <taxon>Acanthomorphata</taxon>
        <taxon>Eupercaria</taxon>
        <taxon>Perciformes</taxon>
        <taxon>Percoidei</taxon>
        <taxon>Percidae</taxon>
        <taxon>Percinae</taxon>
        <taxon>Perca</taxon>
    </lineage>
</organism>
<dbReference type="InterPro" id="IPR009003">
    <property type="entry name" value="Peptidase_S1_PA"/>
</dbReference>
<dbReference type="PANTHER" id="PTHR14389:SF3">
    <property type="entry name" value="PROTEIN FAM111A-LIKE"/>
    <property type="match status" value="1"/>
</dbReference>
<protein>
    <recommendedName>
        <fullName evidence="4">Serine protease</fullName>
    </recommendedName>
</protein>
<keyword evidence="3" id="KW-1185">Reference proteome</keyword>
<comment type="caution">
    <text evidence="2">The sequence shown here is derived from an EMBL/GenBank/DDBJ whole genome shotgun (WGS) entry which is preliminary data.</text>
</comment>
<dbReference type="Pfam" id="PF13365">
    <property type="entry name" value="Trypsin_2"/>
    <property type="match status" value="1"/>
</dbReference>
<dbReference type="Proteomes" id="UP000295070">
    <property type="component" value="Chromosome 19"/>
</dbReference>
<evidence type="ECO:0000313" key="3">
    <source>
        <dbReference type="Proteomes" id="UP000295070"/>
    </source>
</evidence>
<gene>
    <name evidence="2" type="ORF">EPR50_G00193720</name>
</gene>
<accession>A0A484CE63</accession>
<evidence type="ECO:0000256" key="1">
    <source>
        <dbReference type="SAM" id="MobiDB-lite"/>
    </source>
</evidence>
<dbReference type="SUPFAM" id="SSF50494">
    <property type="entry name" value="Trypsin-like serine proteases"/>
    <property type="match status" value="1"/>
</dbReference>
<name>A0A484CE63_PERFV</name>
<sequence>MPSKKNNPPKKQKTRDIASFFSIPTRSQARVKEENGVDLMGEHLHRITVKFNTTGSTKYTIDCDHPRTVLEVIKSTENYEKKMKKYSDENIVIHLGKARESIVATHFPCTCIKSGESLIISGEPEKVEVTQDQFYKPIQIRDKYSVFYIDTVGGKYTKQKKLFRNNAVKEFKYLCVYGEKGLTVKEALKRDGRFIDELDNFTLTDNADPDSITECTQKVDNLHKKQFKICLPRNKRASSERRQDNSGASNISLQKCDTTPVVDVVQQRGISVRAAVEKGGNNVDNKEIYEILRRQFPDLKQCMESRFPDDSYQKALNLRKENFGKIQQSFSEVHRVRKLLKLGESVCKVVVKNVCEGTGFVLFDNFILTNAHLFKGCVEGQKLKEGIDVYFLFNYEDPEPHINYYYFELAHRNIYGTDIGLDYAVLELNPESQKSNHSTQTKKMKVPPGLLKVFGPMPRDGEACIIGHPAGGLKKMDPTFIIEKEKRVQAVHDHLHPYKDSIVTLLSISHLIKEQGIENIMMGGKTADKVVTYDTFMYHGSSGSPVFDAHGRVFGLHTAGYAYGFPNPNKSVIEFAQPLLTIFKHFVSTLKGSGKDELLERVNKEVKGNSDLEKVFKSMVELKESRQILEDEPADPEELLDIEPMDID</sequence>
<dbReference type="AlphaFoldDB" id="A0A484CE63"/>
<dbReference type="GO" id="GO:0005634">
    <property type="term" value="C:nucleus"/>
    <property type="evidence" value="ECO:0007669"/>
    <property type="project" value="TreeGrafter"/>
</dbReference>